<dbReference type="InterPro" id="IPR029044">
    <property type="entry name" value="Nucleotide-diphossugar_trans"/>
</dbReference>
<evidence type="ECO:0000259" key="1">
    <source>
        <dbReference type="Pfam" id="PF00535"/>
    </source>
</evidence>
<dbReference type="SUPFAM" id="SSF53448">
    <property type="entry name" value="Nucleotide-diphospho-sugar transferases"/>
    <property type="match status" value="1"/>
</dbReference>
<comment type="caution">
    <text evidence="2">The sequence shown here is derived from an EMBL/GenBank/DDBJ whole genome shotgun (WGS) entry which is preliminary data.</text>
</comment>
<keyword evidence="2" id="KW-0808">Transferase</keyword>
<dbReference type="CDD" id="cd06433">
    <property type="entry name" value="GT_2_WfgS_like"/>
    <property type="match status" value="1"/>
</dbReference>
<dbReference type="PANTHER" id="PTHR22916">
    <property type="entry name" value="GLYCOSYLTRANSFERASE"/>
    <property type="match status" value="1"/>
</dbReference>
<accession>A0A4R3UN16</accession>
<protein>
    <submittedName>
        <fullName evidence="2">Glycosyltransferase involved in cell wall biosynthesis</fullName>
    </submittedName>
</protein>
<feature type="domain" description="Glycosyltransferase 2-like" evidence="1">
    <location>
        <begin position="4"/>
        <end position="121"/>
    </location>
</feature>
<evidence type="ECO:0000313" key="3">
    <source>
        <dbReference type="Proteomes" id="UP000295110"/>
    </source>
</evidence>
<dbReference type="AlphaFoldDB" id="A0A4R3UN16"/>
<name>A0A4R3UN16_ROSSA</name>
<dbReference type="InterPro" id="IPR001173">
    <property type="entry name" value="Glyco_trans_2-like"/>
</dbReference>
<dbReference type="Gene3D" id="3.90.550.10">
    <property type="entry name" value="Spore Coat Polysaccharide Biosynthesis Protein SpsA, Chain A"/>
    <property type="match status" value="1"/>
</dbReference>
<dbReference type="PANTHER" id="PTHR22916:SF3">
    <property type="entry name" value="UDP-GLCNAC:BETAGAL BETA-1,3-N-ACETYLGLUCOSAMINYLTRANSFERASE-LIKE PROTEIN 1"/>
    <property type="match status" value="1"/>
</dbReference>
<dbReference type="OrthoDB" id="433681at2"/>
<keyword evidence="3" id="KW-1185">Reference proteome</keyword>
<organism evidence="2 3">
    <name type="scientific">Roseateles saccharophilus</name>
    <name type="common">Pseudomonas saccharophila</name>
    <dbReference type="NCBI Taxonomy" id="304"/>
    <lineage>
        <taxon>Bacteria</taxon>
        <taxon>Pseudomonadati</taxon>
        <taxon>Pseudomonadota</taxon>
        <taxon>Betaproteobacteria</taxon>
        <taxon>Burkholderiales</taxon>
        <taxon>Sphaerotilaceae</taxon>
        <taxon>Roseateles</taxon>
    </lineage>
</organism>
<dbReference type="RefSeq" id="WP_132573624.1">
    <property type="nucleotide sequence ID" value="NZ_CBCSGL010000014.1"/>
</dbReference>
<gene>
    <name evidence="2" type="ORF">EV671_102046</name>
</gene>
<dbReference type="EMBL" id="SMBU01000020">
    <property type="protein sequence ID" value="TCU93085.1"/>
    <property type="molecule type" value="Genomic_DNA"/>
</dbReference>
<dbReference type="GO" id="GO:0016758">
    <property type="term" value="F:hexosyltransferase activity"/>
    <property type="evidence" value="ECO:0007669"/>
    <property type="project" value="UniProtKB-ARBA"/>
</dbReference>
<evidence type="ECO:0000313" key="2">
    <source>
        <dbReference type="EMBL" id="TCU93085.1"/>
    </source>
</evidence>
<reference evidence="2 3" key="1">
    <citation type="submission" date="2019-03" db="EMBL/GenBank/DDBJ databases">
        <title>Genomic Encyclopedia of Type Strains, Phase IV (KMG-IV): sequencing the most valuable type-strain genomes for metagenomic binning, comparative biology and taxonomic classification.</title>
        <authorList>
            <person name="Goeker M."/>
        </authorList>
    </citation>
    <scope>NUCLEOTIDE SEQUENCE [LARGE SCALE GENOMIC DNA]</scope>
    <source>
        <strain evidence="2 3">DSM 654</strain>
    </source>
</reference>
<proteinExistence type="predicted"/>
<sequence length="248" mass="27391">MKISVITCCWNSEPHIAQCIASVQAQQGVEIEHVFVDGGSTDGTLERIQALPGLATGAVRWVTDVRGGISNAMNVGVQLATGDVIAHLHGDDYYLSGDAIARATAAMLAAHARWAFGRIASDIDGSLVPDTWAMPRYSRSRLLRGNFIGHPSVFIDRALFLQTGGFDTDLKYAMDYDLWLRLARLAEPVYLGYEVAAFRRHAGSLSTAQADKAFAEDHLVRRRHVGGNPLARAFHELVYRRRLRRRAF</sequence>
<dbReference type="Pfam" id="PF00535">
    <property type="entry name" value="Glycos_transf_2"/>
    <property type="match status" value="1"/>
</dbReference>
<dbReference type="Proteomes" id="UP000295110">
    <property type="component" value="Unassembled WGS sequence"/>
</dbReference>